<reference evidence="3 4" key="1">
    <citation type="submission" date="2022-11" db="EMBL/GenBank/DDBJ databases">
        <title>Minimal conservation of predation-associated metabolite biosynthetic gene clusters underscores biosynthetic potential of Myxococcota including descriptions for ten novel species: Archangium lansinium sp. nov., Myxococcus landrumus sp. nov., Nannocystis bai.</title>
        <authorList>
            <person name="Ahearne A."/>
            <person name="Stevens C."/>
            <person name="Dowd S."/>
        </authorList>
    </citation>
    <scope>NUCLEOTIDE SEQUENCE [LARGE SCALE GENOMIC DNA]</scope>
    <source>
        <strain evidence="3 4">BB15-2</strain>
    </source>
</reference>
<accession>A0ABT5DR61</accession>
<dbReference type="RefSeq" id="WP_272084538.1">
    <property type="nucleotide sequence ID" value="NZ_JAQNDL010000001.1"/>
</dbReference>
<name>A0ABT5DR61_9BACT</name>
<comment type="caution">
    <text evidence="3">The sequence shown here is derived from an EMBL/GenBank/DDBJ whole genome shotgun (WGS) entry which is preliminary data.</text>
</comment>
<proteinExistence type="predicted"/>
<sequence length="137" mass="14500">MHHSSHSLHRAGRLAATLCALALALPACGGDTKKTEVTKTTKVETKTTTVTKTEQPKPEIKDAEPAPKPEQPVKPDPGSEKVQIAAAVAKEIAADPEHADDALAKHGLDRAKLEAMMFEIAADPALTEAYMAARKTA</sequence>
<protein>
    <submittedName>
        <fullName evidence="3">Uncharacterized protein</fullName>
    </submittedName>
</protein>
<feature type="chain" id="PRO_5047451999" evidence="2">
    <location>
        <begin position="30"/>
        <end position="137"/>
    </location>
</feature>
<feature type="signal peptide" evidence="2">
    <location>
        <begin position="1"/>
        <end position="29"/>
    </location>
</feature>
<gene>
    <name evidence="3" type="ORF">POL25_04235</name>
</gene>
<keyword evidence="2" id="KW-0732">Signal</keyword>
<feature type="region of interest" description="Disordered" evidence="1">
    <location>
        <begin position="30"/>
        <end position="81"/>
    </location>
</feature>
<dbReference type="EMBL" id="JAQNDL010000001">
    <property type="protein sequence ID" value="MDC0716089.1"/>
    <property type="molecule type" value="Genomic_DNA"/>
</dbReference>
<dbReference type="Proteomes" id="UP001221686">
    <property type="component" value="Unassembled WGS sequence"/>
</dbReference>
<evidence type="ECO:0000256" key="1">
    <source>
        <dbReference type="SAM" id="MobiDB-lite"/>
    </source>
</evidence>
<keyword evidence="4" id="KW-1185">Reference proteome</keyword>
<feature type="compositionally biased region" description="Basic and acidic residues" evidence="1">
    <location>
        <begin position="54"/>
        <end position="79"/>
    </location>
</feature>
<evidence type="ECO:0000313" key="4">
    <source>
        <dbReference type="Proteomes" id="UP001221686"/>
    </source>
</evidence>
<feature type="compositionally biased region" description="Basic and acidic residues" evidence="1">
    <location>
        <begin position="31"/>
        <end position="45"/>
    </location>
</feature>
<evidence type="ECO:0000256" key="2">
    <source>
        <dbReference type="SAM" id="SignalP"/>
    </source>
</evidence>
<organism evidence="3 4">
    <name type="scientific">Nannocystis bainbridge</name>
    <dbReference type="NCBI Taxonomy" id="2995303"/>
    <lineage>
        <taxon>Bacteria</taxon>
        <taxon>Pseudomonadati</taxon>
        <taxon>Myxococcota</taxon>
        <taxon>Polyangia</taxon>
        <taxon>Nannocystales</taxon>
        <taxon>Nannocystaceae</taxon>
        <taxon>Nannocystis</taxon>
    </lineage>
</organism>
<evidence type="ECO:0000313" key="3">
    <source>
        <dbReference type="EMBL" id="MDC0716089.1"/>
    </source>
</evidence>